<proteinExistence type="predicted"/>
<dbReference type="Proteomes" id="UP001157502">
    <property type="component" value="Chromosome 25"/>
</dbReference>
<protein>
    <submittedName>
        <fullName evidence="1">Uncharacterized protein</fullName>
    </submittedName>
</protein>
<comment type="caution">
    <text evidence="1">The sequence shown here is derived from an EMBL/GenBank/DDBJ whole genome shotgun (WGS) entry which is preliminary data.</text>
</comment>
<name>A0ACC2FL24_DALPE</name>
<evidence type="ECO:0000313" key="1">
    <source>
        <dbReference type="EMBL" id="KAJ7992108.1"/>
    </source>
</evidence>
<keyword evidence="2" id="KW-1185">Reference proteome</keyword>
<accession>A0ACC2FL24</accession>
<reference evidence="1" key="1">
    <citation type="submission" date="2021-05" db="EMBL/GenBank/DDBJ databases">
        <authorList>
            <person name="Pan Q."/>
            <person name="Jouanno E."/>
            <person name="Zahm M."/>
            <person name="Klopp C."/>
            <person name="Cabau C."/>
            <person name="Louis A."/>
            <person name="Berthelot C."/>
            <person name="Parey E."/>
            <person name="Roest Crollius H."/>
            <person name="Montfort J."/>
            <person name="Robinson-Rechavi M."/>
            <person name="Bouchez O."/>
            <person name="Lampietro C."/>
            <person name="Lopez Roques C."/>
            <person name="Donnadieu C."/>
            <person name="Postlethwait J."/>
            <person name="Bobe J."/>
            <person name="Dillon D."/>
            <person name="Chandos A."/>
            <person name="von Hippel F."/>
            <person name="Guiguen Y."/>
        </authorList>
    </citation>
    <scope>NUCLEOTIDE SEQUENCE</scope>
    <source>
        <strain evidence="1">YG-Jan2019</strain>
    </source>
</reference>
<organism evidence="1 2">
    <name type="scientific">Dallia pectoralis</name>
    <name type="common">Alaska blackfish</name>
    <dbReference type="NCBI Taxonomy" id="75939"/>
    <lineage>
        <taxon>Eukaryota</taxon>
        <taxon>Metazoa</taxon>
        <taxon>Chordata</taxon>
        <taxon>Craniata</taxon>
        <taxon>Vertebrata</taxon>
        <taxon>Euteleostomi</taxon>
        <taxon>Actinopterygii</taxon>
        <taxon>Neopterygii</taxon>
        <taxon>Teleostei</taxon>
        <taxon>Protacanthopterygii</taxon>
        <taxon>Esociformes</taxon>
        <taxon>Umbridae</taxon>
        <taxon>Dallia</taxon>
    </lineage>
</organism>
<evidence type="ECO:0000313" key="2">
    <source>
        <dbReference type="Proteomes" id="UP001157502"/>
    </source>
</evidence>
<dbReference type="EMBL" id="CM055752">
    <property type="protein sequence ID" value="KAJ7992108.1"/>
    <property type="molecule type" value="Genomic_DNA"/>
</dbReference>
<sequence length="283" mass="29823">MSTTSNGAVVITRIHPTGTGSGVTSHNSPGRTASSMLGRFRAWQPKALGAVEIMVGLVILLLGIVLASSPHPDNIGVESGIFVWGSIIYVIAGSLTVAADSHLNKCLVKGSLGVNIVAIITALTGITLFSIDAAGILLVISCNLNNPDDQYHNPTTSPSDPQNDMSTSKLQTNSNCQEKWSKPNGISGVLAVLSLLEFILSICISSIACQAVCQSHPTSEVIVIGNQIPVPQCDHVTPSSAPFPPNYETVEYVKNVDGAGMGTEFQLYDPPPEYIDVLPFKLN</sequence>
<gene>
    <name evidence="1" type="ORF">DPEC_G00275130</name>
</gene>